<dbReference type="GO" id="GO:0004674">
    <property type="term" value="F:protein serine/threonine kinase activity"/>
    <property type="evidence" value="ECO:0007669"/>
    <property type="project" value="UniProtKB-KW"/>
</dbReference>
<dbReference type="InterPro" id="IPR000719">
    <property type="entry name" value="Prot_kinase_dom"/>
</dbReference>
<dbReference type="GeneID" id="20318693"/>
<evidence type="ECO:0000256" key="7">
    <source>
        <dbReference type="ARBA" id="ARBA00022741"/>
    </source>
</evidence>
<evidence type="ECO:0000256" key="8">
    <source>
        <dbReference type="ARBA" id="ARBA00022777"/>
    </source>
</evidence>
<evidence type="ECO:0000256" key="6">
    <source>
        <dbReference type="ARBA" id="ARBA00022737"/>
    </source>
</evidence>
<organism evidence="15 16">
    <name type="scientific">Opisthorchis viverrini</name>
    <name type="common">Southeast Asian liver fluke</name>
    <dbReference type="NCBI Taxonomy" id="6198"/>
    <lineage>
        <taxon>Eukaryota</taxon>
        <taxon>Metazoa</taxon>
        <taxon>Spiralia</taxon>
        <taxon>Lophotrochozoa</taxon>
        <taxon>Platyhelminthes</taxon>
        <taxon>Trematoda</taxon>
        <taxon>Digenea</taxon>
        <taxon>Opisthorchiida</taxon>
        <taxon>Opisthorchiata</taxon>
        <taxon>Opisthorchiidae</taxon>
        <taxon>Opisthorchis</taxon>
    </lineage>
</organism>
<dbReference type="InterPro" id="IPR011009">
    <property type="entry name" value="Kinase-like_dom_sf"/>
</dbReference>
<feature type="domain" description="POLO box" evidence="14">
    <location>
        <begin position="430"/>
        <end position="508"/>
    </location>
</feature>
<dbReference type="GO" id="GO:0000922">
    <property type="term" value="C:spindle pole"/>
    <property type="evidence" value="ECO:0007669"/>
    <property type="project" value="TreeGrafter"/>
</dbReference>
<keyword evidence="4" id="KW-0723">Serine/threonine-protein kinase</keyword>
<dbReference type="PROSITE" id="PS00108">
    <property type="entry name" value="PROTEIN_KINASE_ST"/>
    <property type="match status" value="1"/>
</dbReference>
<protein>
    <recommendedName>
        <fullName evidence="2">polo kinase</fullName>
        <ecNumber evidence="2">2.7.11.21</ecNumber>
    </recommendedName>
</protein>
<dbReference type="PANTHER" id="PTHR24345">
    <property type="entry name" value="SERINE/THREONINE-PROTEIN KINASE PLK"/>
    <property type="match status" value="1"/>
</dbReference>
<dbReference type="STRING" id="6198.A0A074ZMX0"/>
<dbReference type="GO" id="GO:0007052">
    <property type="term" value="P:mitotic spindle organization"/>
    <property type="evidence" value="ECO:0007669"/>
    <property type="project" value="TreeGrafter"/>
</dbReference>
<dbReference type="RefSeq" id="XP_009167530.1">
    <property type="nucleotide sequence ID" value="XM_009169266.1"/>
</dbReference>
<dbReference type="PROSITE" id="PS50011">
    <property type="entry name" value="PROTEIN_KINASE_DOM"/>
    <property type="match status" value="1"/>
</dbReference>
<gene>
    <name evidence="15" type="ORF">T265_04511</name>
</gene>
<dbReference type="SMART" id="SM00220">
    <property type="entry name" value="S_TKc"/>
    <property type="match status" value="1"/>
</dbReference>
<dbReference type="CDD" id="cd14099">
    <property type="entry name" value="STKc_PLK"/>
    <property type="match status" value="1"/>
</dbReference>
<dbReference type="PROSITE" id="PS50078">
    <property type="entry name" value="POLO_BOX"/>
    <property type="match status" value="2"/>
</dbReference>
<dbReference type="PANTHER" id="PTHR24345:SF93">
    <property type="entry name" value="SERINE_THREONINE-PROTEIN KINASE PLK1"/>
    <property type="match status" value="1"/>
</dbReference>
<dbReference type="Gene3D" id="3.30.200.20">
    <property type="entry name" value="Phosphorylase Kinase, domain 1"/>
    <property type="match status" value="1"/>
</dbReference>
<dbReference type="Gene3D" id="3.30.1120.30">
    <property type="entry name" value="POLO box domain"/>
    <property type="match status" value="2"/>
</dbReference>
<keyword evidence="5" id="KW-0808">Transferase</keyword>
<comment type="catalytic activity">
    <reaction evidence="11">
        <text>L-seryl-[protein] + ATP = O-phospho-L-seryl-[protein] + ADP + H(+)</text>
        <dbReference type="Rhea" id="RHEA:17989"/>
        <dbReference type="Rhea" id="RHEA-COMP:9863"/>
        <dbReference type="Rhea" id="RHEA-COMP:11604"/>
        <dbReference type="ChEBI" id="CHEBI:15378"/>
        <dbReference type="ChEBI" id="CHEBI:29999"/>
        <dbReference type="ChEBI" id="CHEBI:30616"/>
        <dbReference type="ChEBI" id="CHEBI:83421"/>
        <dbReference type="ChEBI" id="CHEBI:456216"/>
        <dbReference type="EC" id="2.7.11.21"/>
    </reaction>
</comment>
<evidence type="ECO:0000256" key="12">
    <source>
        <dbReference type="SAM" id="MobiDB-lite"/>
    </source>
</evidence>
<evidence type="ECO:0000256" key="1">
    <source>
        <dbReference type="ARBA" id="ARBA00004496"/>
    </source>
</evidence>
<proteinExistence type="predicted"/>
<dbReference type="SUPFAM" id="SSF82615">
    <property type="entry name" value="Polo-box domain"/>
    <property type="match status" value="2"/>
</dbReference>
<evidence type="ECO:0000256" key="11">
    <source>
        <dbReference type="ARBA" id="ARBA00048347"/>
    </source>
</evidence>
<dbReference type="InterPro" id="IPR000959">
    <property type="entry name" value="POLO_box_dom"/>
</dbReference>
<dbReference type="GO" id="GO:0005634">
    <property type="term" value="C:nucleus"/>
    <property type="evidence" value="ECO:0007669"/>
    <property type="project" value="TreeGrafter"/>
</dbReference>
<comment type="subcellular location">
    <subcellularLocation>
        <location evidence="1">Cytoplasm</location>
    </subcellularLocation>
</comment>
<dbReference type="SUPFAM" id="SSF56112">
    <property type="entry name" value="Protein kinase-like (PK-like)"/>
    <property type="match status" value="1"/>
</dbReference>
<dbReference type="CDD" id="cd13118">
    <property type="entry name" value="POLO_box_1"/>
    <property type="match status" value="1"/>
</dbReference>
<dbReference type="Pfam" id="PF00659">
    <property type="entry name" value="POLO_box"/>
    <property type="match status" value="2"/>
</dbReference>
<evidence type="ECO:0000256" key="5">
    <source>
        <dbReference type="ARBA" id="ARBA00022679"/>
    </source>
</evidence>
<name>A0A074ZMX0_OPIVI</name>
<evidence type="ECO:0000256" key="4">
    <source>
        <dbReference type="ARBA" id="ARBA00022527"/>
    </source>
</evidence>
<dbReference type="EMBL" id="KL596693">
    <property type="protein sequence ID" value="KER28723.1"/>
    <property type="molecule type" value="Genomic_DNA"/>
</dbReference>
<evidence type="ECO:0000259" key="13">
    <source>
        <dbReference type="PROSITE" id="PS50011"/>
    </source>
</evidence>
<dbReference type="FunFam" id="3.30.1120.30:FF:000001">
    <property type="entry name" value="Serine/threonine-protein kinase PLK"/>
    <property type="match status" value="1"/>
</dbReference>
<dbReference type="Gene3D" id="1.10.510.10">
    <property type="entry name" value="Transferase(Phosphotransferase) domain 1"/>
    <property type="match status" value="1"/>
</dbReference>
<keyword evidence="8" id="KW-0418">Kinase</keyword>
<keyword evidence="6" id="KW-0677">Repeat</keyword>
<dbReference type="Proteomes" id="UP000054324">
    <property type="component" value="Unassembled WGS sequence"/>
</dbReference>
<evidence type="ECO:0000256" key="9">
    <source>
        <dbReference type="ARBA" id="ARBA00022840"/>
    </source>
</evidence>
<sequence length="661" mass="75482">MGILDYDIPFPNGAKDNGSFKGYRWLGSTFRLLNVSKEPYYTRQIVVPLHVDRIQQFWHPFKIVRCENFEPMTVIDRRTNEKGYNFLCYELIDQATQERFAGKVVPKSALVKSSQKEKMQQEICIHRTLKHENVVGFHGYFEDVDFIYIVLELCNRRSLLELHKRRRFLSEPEARYFMRQIINGCQYLHRNKVMHRDLKLANLFLNDDLVIKIGDFGLASRIVNEGEKKRTLCGTPNYIAPEVLTKGGHSFEVDCWSLGCILYTLLVGNPPFETNKLEETYARIKMNEYKIPIRVSASASKFIRALLNKDPSKRPSMFTMLEDDFFKEYTPTSLPVSALTTCPRFDSIVTPQIGRRPLSDINPLEDIPITHGGGTVVKSTASIDNQPGDCWLEKLKQELNLLMTEAKILRDNTVKAMEDSEDPACCPIYWVSKWVDYSDKYGLGYQLCDNSSGVVFNDVTRLILAANLQNLQYIDQDGTESFFTMTTHPPVLEKKITLLNYFKSYMQENLLKAGENVARRDSDDLARLPFLRRWFRTRSAMVLHLSNGTLQINFFEDHAKIILCPLMRAVTYIDSNRDFKTYQFQMLQTGGIIQDLLKRLEYAKTMIDTLTASLPQGGPSSTKSAPNDGNAKPNAPIQSAVRKTTATATGPPAPATGKLTK</sequence>
<evidence type="ECO:0000313" key="16">
    <source>
        <dbReference type="Proteomes" id="UP000054324"/>
    </source>
</evidence>
<evidence type="ECO:0000256" key="3">
    <source>
        <dbReference type="ARBA" id="ARBA00022490"/>
    </source>
</evidence>
<evidence type="ECO:0000256" key="2">
    <source>
        <dbReference type="ARBA" id="ARBA00012424"/>
    </source>
</evidence>
<keyword evidence="7" id="KW-0547">Nucleotide-binding</keyword>
<dbReference type="InterPro" id="IPR033701">
    <property type="entry name" value="POLO_box_1"/>
</dbReference>
<dbReference type="InterPro" id="IPR033695">
    <property type="entry name" value="POLO_box_2"/>
</dbReference>
<evidence type="ECO:0000259" key="14">
    <source>
        <dbReference type="PROSITE" id="PS50078"/>
    </source>
</evidence>
<accession>A0A074ZMX0</accession>
<dbReference type="GO" id="GO:0005524">
    <property type="term" value="F:ATP binding"/>
    <property type="evidence" value="ECO:0007669"/>
    <property type="project" value="UniProtKB-KW"/>
</dbReference>
<feature type="compositionally biased region" description="Polar residues" evidence="12">
    <location>
        <begin position="613"/>
        <end position="627"/>
    </location>
</feature>
<evidence type="ECO:0000313" key="15">
    <source>
        <dbReference type="EMBL" id="KER28723.1"/>
    </source>
</evidence>
<dbReference type="GO" id="GO:0005813">
    <property type="term" value="C:centrosome"/>
    <property type="evidence" value="ECO:0007669"/>
    <property type="project" value="TreeGrafter"/>
</dbReference>
<dbReference type="FunFam" id="3.30.200.20:FF:000284">
    <property type="entry name" value="Serine/threonine-protein kinase PLK"/>
    <property type="match status" value="1"/>
</dbReference>
<dbReference type="Pfam" id="PF00069">
    <property type="entry name" value="Pkinase"/>
    <property type="match status" value="1"/>
</dbReference>
<dbReference type="CTD" id="20318693"/>
<keyword evidence="16" id="KW-1185">Reference proteome</keyword>
<dbReference type="OrthoDB" id="408964at2759"/>
<dbReference type="AlphaFoldDB" id="A0A074ZMX0"/>
<keyword evidence="9" id="KW-0067">ATP-binding</keyword>
<dbReference type="InterPro" id="IPR036947">
    <property type="entry name" value="POLO_box_dom_sf"/>
</dbReference>
<dbReference type="GO" id="GO:0000776">
    <property type="term" value="C:kinetochore"/>
    <property type="evidence" value="ECO:0007669"/>
    <property type="project" value="TreeGrafter"/>
</dbReference>
<feature type="domain" description="Protein kinase" evidence="13">
    <location>
        <begin position="69"/>
        <end position="326"/>
    </location>
</feature>
<reference evidence="15 16" key="1">
    <citation type="submission" date="2013-11" db="EMBL/GenBank/DDBJ databases">
        <title>Opisthorchis viverrini - life in the bile duct.</title>
        <authorList>
            <person name="Young N.D."/>
            <person name="Nagarajan N."/>
            <person name="Lin S.J."/>
            <person name="Korhonen P.K."/>
            <person name="Jex A.R."/>
            <person name="Hall R.S."/>
            <person name="Safavi-Hemami H."/>
            <person name="Kaewkong W."/>
            <person name="Bertrand D."/>
            <person name="Gao S."/>
            <person name="Seet Q."/>
            <person name="Wongkham S."/>
            <person name="Teh B.T."/>
            <person name="Wongkham C."/>
            <person name="Intapan P.M."/>
            <person name="Maleewong W."/>
            <person name="Yang X."/>
            <person name="Hu M."/>
            <person name="Wang Z."/>
            <person name="Hofmann A."/>
            <person name="Sternberg P.W."/>
            <person name="Tan P."/>
            <person name="Wang J."/>
            <person name="Gasser R.B."/>
        </authorList>
    </citation>
    <scope>NUCLEOTIDE SEQUENCE [LARGE SCALE GENOMIC DNA]</scope>
</reference>
<keyword evidence="3" id="KW-0963">Cytoplasm</keyword>
<comment type="catalytic activity">
    <reaction evidence="10">
        <text>L-threonyl-[protein] + ATP = O-phospho-L-threonyl-[protein] + ADP + H(+)</text>
        <dbReference type="Rhea" id="RHEA:46608"/>
        <dbReference type="Rhea" id="RHEA-COMP:11060"/>
        <dbReference type="Rhea" id="RHEA-COMP:11605"/>
        <dbReference type="ChEBI" id="CHEBI:15378"/>
        <dbReference type="ChEBI" id="CHEBI:30013"/>
        <dbReference type="ChEBI" id="CHEBI:30616"/>
        <dbReference type="ChEBI" id="CHEBI:61977"/>
        <dbReference type="ChEBI" id="CHEBI:456216"/>
        <dbReference type="EC" id="2.7.11.21"/>
    </reaction>
</comment>
<dbReference type="FunFam" id="1.10.510.10:FF:000571">
    <property type="entry name" value="Maternal embryonic leucine zipper kinase"/>
    <property type="match status" value="1"/>
</dbReference>
<dbReference type="KEGG" id="ovi:T265_04511"/>
<dbReference type="CDD" id="cd13117">
    <property type="entry name" value="POLO_box_2"/>
    <property type="match status" value="1"/>
</dbReference>
<dbReference type="GO" id="GO:0005737">
    <property type="term" value="C:cytoplasm"/>
    <property type="evidence" value="ECO:0007669"/>
    <property type="project" value="UniProtKB-SubCell"/>
</dbReference>
<feature type="region of interest" description="Disordered" evidence="12">
    <location>
        <begin position="613"/>
        <end position="661"/>
    </location>
</feature>
<evidence type="ECO:0000256" key="10">
    <source>
        <dbReference type="ARBA" id="ARBA00047802"/>
    </source>
</evidence>
<dbReference type="InterPro" id="IPR008271">
    <property type="entry name" value="Ser/Thr_kinase_AS"/>
</dbReference>
<dbReference type="EC" id="2.7.11.21" evidence="2"/>
<feature type="domain" description="POLO box" evidence="14">
    <location>
        <begin position="530"/>
        <end position="612"/>
    </location>
</feature>